<dbReference type="Gene3D" id="1.10.1220.10">
    <property type="entry name" value="Met repressor-like"/>
    <property type="match status" value="1"/>
</dbReference>
<dbReference type="InterPro" id="IPR013321">
    <property type="entry name" value="Arc_rbn_hlx_hlx"/>
</dbReference>
<gene>
    <name evidence="1" type="ORF">JJB74_10805</name>
</gene>
<dbReference type="GO" id="GO:0006355">
    <property type="term" value="P:regulation of DNA-templated transcription"/>
    <property type="evidence" value="ECO:0007669"/>
    <property type="project" value="InterPro"/>
</dbReference>
<proteinExistence type="predicted"/>
<keyword evidence="2" id="KW-1185">Reference proteome</keyword>
<dbReference type="Proteomes" id="UP000622890">
    <property type="component" value="Unassembled WGS sequence"/>
</dbReference>
<reference evidence="1" key="1">
    <citation type="submission" date="2021-01" db="EMBL/GenBank/DDBJ databases">
        <title>Genome sequence of strain Noviherbaspirillum sp. DKR-6.</title>
        <authorList>
            <person name="Chaudhary D.K."/>
        </authorList>
    </citation>
    <scope>NUCLEOTIDE SEQUENCE</scope>
    <source>
        <strain evidence="1">DKR-6</strain>
    </source>
</reference>
<dbReference type="RefSeq" id="WP_200591853.1">
    <property type="nucleotide sequence ID" value="NZ_JAEPBG010000003.1"/>
</dbReference>
<accession>A0A934W7V7</accession>
<name>A0A934W7V7_9BURK</name>
<comment type="caution">
    <text evidence="1">The sequence shown here is derived from an EMBL/GenBank/DDBJ whole genome shotgun (WGS) entry which is preliminary data.</text>
</comment>
<dbReference type="EMBL" id="JAEPBG010000003">
    <property type="protein sequence ID" value="MBK4735099.1"/>
    <property type="molecule type" value="Genomic_DNA"/>
</dbReference>
<evidence type="ECO:0000313" key="1">
    <source>
        <dbReference type="EMBL" id="MBK4735099.1"/>
    </source>
</evidence>
<dbReference type="AlphaFoldDB" id="A0A934W7V7"/>
<organism evidence="1 2">
    <name type="scientific">Noviherbaspirillum pedocola</name>
    <dbReference type="NCBI Taxonomy" id="2801341"/>
    <lineage>
        <taxon>Bacteria</taxon>
        <taxon>Pseudomonadati</taxon>
        <taxon>Pseudomonadota</taxon>
        <taxon>Betaproteobacteria</taxon>
        <taxon>Burkholderiales</taxon>
        <taxon>Oxalobacteraceae</taxon>
        <taxon>Noviherbaspirillum</taxon>
    </lineage>
</organism>
<dbReference type="InterPro" id="IPR010985">
    <property type="entry name" value="Ribbon_hlx_hlx"/>
</dbReference>
<sequence length="95" mass="10763">MSPTTTLRIPEELKSRIAKVAEKAGKSPHTFMLEAIAEKTEFEESRQAFMEQADVRLANMLATGESIPWSEMRAYLQKRMDGQAAIAPKPRKLRD</sequence>
<evidence type="ECO:0000313" key="2">
    <source>
        <dbReference type="Proteomes" id="UP000622890"/>
    </source>
</evidence>
<protein>
    <submittedName>
        <fullName evidence="1">CopG family transcriptional regulator</fullName>
    </submittedName>
</protein>
<dbReference type="SUPFAM" id="SSF47598">
    <property type="entry name" value="Ribbon-helix-helix"/>
    <property type="match status" value="1"/>
</dbReference>